<dbReference type="PANTHER" id="PTHR34475">
    <property type="match status" value="1"/>
</dbReference>
<dbReference type="Proteomes" id="UP000051139">
    <property type="component" value="Unassembled WGS sequence"/>
</dbReference>
<dbReference type="EMBL" id="BJUD01000006">
    <property type="protein sequence ID" value="GEK28238.1"/>
    <property type="molecule type" value="Genomic_DNA"/>
</dbReference>
<dbReference type="OrthoDB" id="9797543at2"/>
<evidence type="ECO:0000313" key="4">
    <source>
        <dbReference type="EMBL" id="GEK28238.1"/>
    </source>
</evidence>
<dbReference type="InterPro" id="IPR025194">
    <property type="entry name" value="RodZ-like_C"/>
</dbReference>
<feature type="domain" description="Cytoskeleton protein RodZ-like C-terminal" evidence="3">
    <location>
        <begin position="229"/>
        <end position="290"/>
    </location>
</feature>
<evidence type="ECO:0000313" key="7">
    <source>
        <dbReference type="Proteomes" id="UP000321429"/>
    </source>
</evidence>
<dbReference type="STRING" id="348151.IV55_GL001925"/>
<keyword evidence="6" id="KW-1185">Reference proteome</keyword>
<dbReference type="InterPro" id="IPR010982">
    <property type="entry name" value="Lambda_DNA-bd_dom_sf"/>
</dbReference>
<organism evidence="5 6">
    <name type="scientific">Furfurilactobacillus siliginis</name>
    <dbReference type="NCBI Taxonomy" id="348151"/>
    <lineage>
        <taxon>Bacteria</taxon>
        <taxon>Bacillati</taxon>
        <taxon>Bacillota</taxon>
        <taxon>Bacilli</taxon>
        <taxon>Lactobacillales</taxon>
        <taxon>Lactobacillaceae</taxon>
        <taxon>Furfurilactobacillus</taxon>
    </lineage>
</organism>
<keyword evidence="2" id="KW-0812">Transmembrane</keyword>
<feature type="compositionally biased region" description="Basic and acidic residues" evidence="1">
    <location>
        <begin position="180"/>
        <end position="193"/>
    </location>
</feature>
<keyword evidence="2" id="KW-1133">Transmembrane helix</keyword>
<dbReference type="Pfam" id="PF13413">
    <property type="entry name" value="HTH_25"/>
    <property type="match status" value="1"/>
</dbReference>
<comment type="caution">
    <text evidence="5">The sequence shown here is derived from an EMBL/GenBank/DDBJ whole genome shotgun (WGS) entry which is preliminary data.</text>
</comment>
<dbReference type="InterPro" id="IPR001387">
    <property type="entry name" value="Cro/C1-type_HTH"/>
</dbReference>
<dbReference type="PATRIC" id="fig|348151.3.peg.1978"/>
<reference evidence="5 6" key="1">
    <citation type="journal article" date="2015" name="Genome Announc.">
        <title>Expanding the biotechnology potential of lactobacilli through comparative genomics of 213 strains and associated genera.</title>
        <authorList>
            <person name="Sun Z."/>
            <person name="Harris H.M."/>
            <person name="McCann A."/>
            <person name="Guo C."/>
            <person name="Argimon S."/>
            <person name="Zhang W."/>
            <person name="Yang X."/>
            <person name="Jeffery I.B."/>
            <person name="Cooney J.C."/>
            <person name="Kagawa T.F."/>
            <person name="Liu W."/>
            <person name="Song Y."/>
            <person name="Salvetti E."/>
            <person name="Wrobel A."/>
            <person name="Rasinkangas P."/>
            <person name="Parkhill J."/>
            <person name="Rea M.C."/>
            <person name="O'Sullivan O."/>
            <person name="Ritari J."/>
            <person name="Douillard F.P."/>
            <person name="Paul Ross R."/>
            <person name="Yang R."/>
            <person name="Briner A.E."/>
            <person name="Felis G.E."/>
            <person name="de Vos W.M."/>
            <person name="Barrangou R."/>
            <person name="Klaenhammer T.R."/>
            <person name="Caufield P.W."/>
            <person name="Cui Y."/>
            <person name="Zhang H."/>
            <person name="O'Toole P.W."/>
        </authorList>
    </citation>
    <scope>NUCLEOTIDE SEQUENCE [LARGE SCALE GENOMIC DNA]</scope>
    <source>
        <strain evidence="5 6">DSM 22696</strain>
    </source>
</reference>
<feature type="region of interest" description="Disordered" evidence="1">
    <location>
        <begin position="161"/>
        <end position="200"/>
    </location>
</feature>
<name>A0A0R2L0Z1_9LACO</name>
<dbReference type="PANTHER" id="PTHR34475:SF1">
    <property type="entry name" value="CYTOSKELETON PROTEIN RODZ"/>
    <property type="match status" value="1"/>
</dbReference>
<dbReference type="GO" id="GO:0003677">
    <property type="term" value="F:DNA binding"/>
    <property type="evidence" value="ECO:0007669"/>
    <property type="project" value="InterPro"/>
</dbReference>
<dbReference type="SUPFAM" id="SSF47413">
    <property type="entry name" value="lambda repressor-like DNA-binding domains"/>
    <property type="match status" value="1"/>
</dbReference>
<evidence type="ECO:0000256" key="2">
    <source>
        <dbReference type="SAM" id="Phobius"/>
    </source>
</evidence>
<proteinExistence type="predicted"/>
<dbReference type="RefSeq" id="WP_057810631.1">
    <property type="nucleotide sequence ID" value="NZ_BJUD01000006.1"/>
</dbReference>
<protein>
    <submittedName>
        <fullName evidence="4">XRE family transcriptional regulator</fullName>
    </submittedName>
</protein>
<feature type="compositionally biased region" description="Low complexity" evidence="1">
    <location>
        <begin position="161"/>
        <end position="179"/>
    </location>
</feature>
<feature type="transmembrane region" description="Helical" evidence="2">
    <location>
        <begin position="120"/>
        <end position="141"/>
    </location>
</feature>
<keyword evidence="2" id="KW-0472">Membrane</keyword>
<dbReference type="InterPro" id="IPR050400">
    <property type="entry name" value="Bact_Cytoskel_RodZ"/>
</dbReference>
<reference evidence="4 7" key="2">
    <citation type="submission" date="2019-07" db="EMBL/GenBank/DDBJ databases">
        <title>Whole genome shotgun sequence of Lactobacillus siliginis NBRC 101315.</title>
        <authorList>
            <person name="Hosoyama A."/>
            <person name="Uohara A."/>
            <person name="Ohji S."/>
            <person name="Ichikawa N."/>
        </authorList>
    </citation>
    <scope>NUCLEOTIDE SEQUENCE [LARGE SCALE GENOMIC DNA]</scope>
    <source>
        <strain evidence="4 7">NBRC 101315</strain>
    </source>
</reference>
<accession>A0A0R2L0Z1</accession>
<dbReference type="AlphaFoldDB" id="A0A0R2L0Z1"/>
<evidence type="ECO:0000256" key="1">
    <source>
        <dbReference type="SAM" id="MobiDB-lite"/>
    </source>
</evidence>
<gene>
    <name evidence="5" type="ORF">IV55_GL001925</name>
    <name evidence="4" type="ORF">LSI01_05490</name>
</gene>
<dbReference type="EMBL" id="JQCB01000008">
    <property type="protein sequence ID" value="KRN95465.1"/>
    <property type="molecule type" value="Genomic_DNA"/>
</dbReference>
<evidence type="ECO:0000259" key="3">
    <source>
        <dbReference type="Pfam" id="PF13464"/>
    </source>
</evidence>
<dbReference type="Gene3D" id="1.10.260.40">
    <property type="entry name" value="lambda repressor-like DNA-binding domains"/>
    <property type="match status" value="1"/>
</dbReference>
<evidence type="ECO:0000313" key="5">
    <source>
        <dbReference type="EMBL" id="KRN95465.1"/>
    </source>
</evidence>
<dbReference type="Pfam" id="PF13464">
    <property type="entry name" value="RodZ_C"/>
    <property type="match status" value="1"/>
</dbReference>
<sequence length="308" mass="32369">MSEEAPTIGQKLQEARSAKGMTIDDVQQATKIQRRYLIAIEDGKFDELPGDFYVRAFIKQYAQAVDLDGDDLLKEYNDQLPQAAATNVMPVADEQPTSREMKANRGGSQGSAAMDRLKSILPIAIVTLVVIAILGAIWAFAVHHGNQSSNSSAISSSAVQVSSTSDKSSKKSSSSTSSSSEEKSSSSSEDKQTSSKQKVVAVTTTGANSTYRVENAPATSKMTVSADGADSWMQVTPVGGRALFAGTVEKGKTQDYTLPAGTTAVAVSFGNRTATKVTINGKKLDLTKGTGTTGVLTVQLQPATSATK</sequence>
<dbReference type="CDD" id="cd00093">
    <property type="entry name" value="HTH_XRE"/>
    <property type="match status" value="1"/>
</dbReference>
<dbReference type="Proteomes" id="UP000321429">
    <property type="component" value="Unassembled WGS sequence"/>
</dbReference>
<evidence type="ECO:0000313" key="6">
    <source>
        <dbReference type="Proteomes" id="UP000051139"/>
    </source>
</evidence>